<dbReference type="RefSeq" id="WP_344521215.1">
    <property type="nucleotide sequence ID" value="NZ_BAAAUG010000041.1"/>
</dbReference>
<feature type="region of interest" description="Disordered" evidence="1">
    <location>
        <begin position="1"/>
        <end position="21"/>
    </location>
</feature>
<dbReference type="NCBIfam" id="TIGR01549">
    <property type="entry name" value="HAD-SF-IA-v1"/>
    <property type="match status" value="1"/>
</dbReference>
<dbReference type="SFLD" id="SFLDG01129">
    <property type="entry name" value="C1.5:_HAD__Beta-PGM__Phosphata"/>
    <property type="match status" value="1"/>
</dbReference>
<dbReference type="Gene3D" id="3.40.50.1000">
    <property type="entry name" value="HAD superfamily/HAD-like"/>
    <property type="match status" value="1"/>
</dbReference>
<dbReference type="InterPro" id="IPR006439">
    <property type="entry name" value="HAD-SF_hydro_IA"/>
</dbReference>
<accession>A0ABP6MFJ2</accession>
<dbReference type="Pfam" id="PF00702">
    <property type="entry name" value="Hydrolase"/>
    <property type="match status" value="1"/>
</dbReference>
<dbReference type="SUPFAM" id="SSF56784">
    <property type="entry name" value="HAD-like"/>
    <property type="match status" value="1"/>
</dbReference>
<dbReference type="PANTHER" id="PTHR46649">
    <property type="match status" value="1"/>
</dbReference>
<name>A0ABP6MFJ2_9ACTN</name>
<reference evidence="3" key="1">
    <citation type="journal article" date="2019" name="Int. J. Syst. Evol. Microbiol.">
        <title>The Global Catalogue of Microorganisms (GCM) 10K type strain sequencing project: providing services to taxonomists for standard genome sequencing and annotation.</title>
        <authorList>
            <consortium name="The Broad Institute Genomics Platform"/>
            <consortium name="The Broad Institute Genome Sequencing Center for Infectious Disease"/>
            <person name="Wu L."/>
            <person name="Ma J."/>
        </authorList>
    </citation>
    <scope>NUCLEOTIDE SEQUENCE [LARGE SCALE GENOMIC DNA]</scope>
    <source>
        <strain evidence="3">JCM 9092</strain>
    </source>
</reference>
<proteinExistence type="predicted"/>
<dbReference type="InterPro" id="IPR036412">
    <property type="entry name" value="HAD-like_sf"/>
</dbReference>
<dbReference type="EMBL" id="BAAAUG010000041">
    <property type="protein sequence ID" value="GAA3103852.1"/>
    <property type="molecule type" value="Genomic_DNA"/>
</dbReference>
<dbReference type="PRINTS" id="PR00413">
    <property type="entry name" value="HADHALOGNASE"/>
</dbReference>
<gene>
    <name evidence="2" type="ORF">GCM10010449_28750</name>
</gene>
<keyword evidence="3" id="KW-1185">Reference proteome</keyword>
<dbReference type="GO" id="GO:0016787">
    <property type="term" value="F:hydrolase activity"/>
    <property type="evidence" value="ECO:0007669"/>
    <property type="project" value="UniProtKB-KW"/>
</dbReference>
<keyword evidence="2" id="KW-0378">Hydrolase</keyword>
<comment type="caution">
    <text evidence="2">The sequence shown here is derived from an EMBL/GenBank/DDBJ whole genome shotgun (WGS) entry which is preliminary data.</text>
</comment>
<dbReference type="Proteomes" id="UP001501637">
    <property type="component" value="Unassembled WGS sequence"/>
</dbReference>
<evidence type="ECO:0000256" key="1">
    <source>
        <dbReference type="SAM" id="MobiDB-lite"/>
    </source>
</evidence>
<evidence type="ECO:0000313" key="2">
    <source>
        <dbReference type="EMBL" id="GAA3103852.1"/>
    </source>
</evidence>
<dbReference type="SFLD" id="SFLDS00003">
    <property type="entry name" value="Haloacid_Dehalogenase"/>
    <property type="match status" value="1"/>
</dbReference>
<sequence>MPTPQLLPLAGPEGPIRTVAPTPVTPPKAVLFDFSGTLFQIQPYEDRIRAALPGPVDEPTMDAILTSLETGLSDPAVVEAQHARDVSSKAHRHAFTTWYASAPALVPFAGVLYEQLRSPEHWLPYADAERTLAGLDARGIALGVVSDVGWDLRPTFARHGLDRWFGSWVHSYEHGTEKPDPRLFGHACAELGVAPADTLMVGDHPAKDGGAAGAGLRSYVLPGGAAPGAVRGLGAVLRLVDGPHLSRRRTAVTATAAEARAHTP</sequence>
<evidence type="ECO:0000313" key="3">
    <source>
        <dbReference type="Proteomes" id="UP001501637"/>
    </source>
</evidence>
<organism evidence="2 3">
    <name type="scientific">Streptomyces rectiviolaceus</name>
    <dbReference type="NCBI Taxonomy" id="332591"/>
    <lineage>
        <taxon>Bacteria</taxon>
        <taxon>Bacillati</taxon>
        <taxon>Actinomycetota</taxon>
        <taxon>Actinomycetes</taxon>
        <taxon>Kitasatosporales</taxon>
        <taxon>Streptomycetaceae</taxon>
        <taxon>Streptomyces</taxon>
    </lineage>
</organism>
<protein>
    <submittedName>
        <fullName evidence="2">HAD-IA family hydrolase</fullName>
    </submittedName>
</protein>
<dbReference type="PANTHER" id="PTHR46649:SF4">
    <property type="entry name" value="HALOACID DEHALOGENASE-LIKE HYDROLASE (HAD) SUPERFAMILY PROTEIN"/>
    <property type="match status" value="1"/>
</dbReference>
<dbReference type="InterPro" id="IPR023214">
    <property type="entry name" value="HAD_sf"/>
</dbReference>